<accession>A0A1I7SJ86</accession>
<evidence type="ECO:0000256" key="5">
    <source>
        <dbReference type="ARBA" id="ARBA00047475"/>
    </source>
</evidence>
<evidence type="ECO:0000256" key="1">
    <source>
        <dbReference type="ARBA" id="ARBA00009995"/>
    </source>
</evidence>
<dbReference type="PANTHER" id="PTHR48043">
    <property type="entry name" value="EG:EG0003.4 PROTEIN-RELATED"/>
    <property type="match status" value="1"/>
</dbReference>
<dbReference type="Gene3D" id="3.40.50.2000">
    <property type="entry name" value="Glycogen Phosphorylase B"/>
    <property type="match status" value="1"/>
</dbReference>
<organism evidence="6 7">
    <name type="scientific">Bursaphelenchus xylophilus</name>
    <name type="common">Pinewood nematode worm</name>
    <name type="synonym">Aphelenchoides xylophilus</name>
    <dbReference type="NCBI Taxonomy" id="6326"/>
    <lineage>
        <taxon>Eukaryota</taxon>
        <taxon>Metazoa</taxon>
        <taxon>Ecdysozoa</taxon>
        <taxon>Nematoda</taxon>
        <taxon>Chromadorea</taxon>
        <taxon>Rhabditida</taxon>
        <taxon>Tylenchina</taxon>
        <taxon>Tylenchomorpha</taxon>
        <taxon>Aphelenchoidea</taxon>
        <taxon>Aphelenchoididae</taxon>
        <taxon>Bursaphelenchus</taxon>
    </lineage>
</organism>
<evidence type="ECO:0000313" key="6">
    <source>
        <dbReference type="Proteomes" id="UP000095284"/>
    </source>
</evidence>
<keyword evidence="3" id="KW-0328">Glycosyltransferase</keyword>
<evidence type="ECO:0000256" key="2">
    <source>
        <dbReference type="ARBA" id="ARBA00012544"/>
    </source>
</evidence>
<name>A0A1I7SJ86_BURXY</name>
<comment type="catalytic activity">
    <reaction evidence="5">
        <text>glucuronate acceptor + UDP-alpha-D-glucuronate = acceptor beta-D-glucuronoside + UDP + H(+)</text>
        <dbReference type="Rhea" id="RHEA:21032"/>
        <dbReference type="ChEBI" id="CHEBI:15378"/>
        <dbReference type="ChEBI" id="CHEBI:58052"/>
        <dbReference type="ChEBI" id="CHEBI:58223"/>
        <dbReference type="ChEBI" id="CHEBI:132367"/>
        <dbReference type="ChEBI" id="CHEBI:132368"/>
        <dbReference type="EC" id="2.4.1.17"/>
    </reaction>
</comment>
<dbReference type="eggNOG" id="KOG1192">
    <property type="taxonomic scope" value="Eukaryota"/>
</dbReference>
<comment type="similarity">
    <text evidence="1">Belongs to the UDP-glycosyltransferase family.</text>
</comment>
<sequence length="201" mass="23243">MHLDASLVVTEFTHKFYSIDFENQLIRSQSNENQLRLSLMTYATNVEMVLANISPIFDFPAPESTLIQHIAGITVDGNPMPLEEDWEILADQSVHGFVLITFGSIAKTSEMPRNIWESLKVAMRAFKQVVFIVKYENTGNRTAFERRDNMVFTNWIPQMALMSRFDIDLEEHKFQSTEITAESSHMEDGVRCWNPFRMDDP</sequence>
<evidence type="ECO:0000256" key="4">
    <source>
        <dbReference type="ARBA" id="ARBA00022679"/>
    </source>
</evidence>
<dbReference type="WBParaSite" id="BXY_1311000.1">
    <property type="protein sequence ID" value="BXY_1311000.1"/>
    <property type="gene ID" value="BXY_1311000"/>
</dbReference>
<dbReference type="InterPro" id="IPR050271">
    <property type="entry name" value="UDP-glycosyltransferase"/>
</dbReference>
<dbReference type="AlphaFoldDB" id="A0A1I7SJ86"/>
<reference evidence="7" key="1">
    <citation type="submission" date="2016-11" db="UniProtKB">
        <authorList>
            <consortium name="WormBaseParasite"/>
        </authorList>
    </citation>
    <scope>IDENTIFICATION</scope>
</reference>
<dbReference type="GO" id="GO:0015020">
    <property type="term" value="F:glucuronosyltransferase activity"/>
    <property type="evidence" value="ECO:0007669"/>
    <property type="project" value="UniProtKB-EC"/>
</dbReference>
<dbReference type="Proteomes" id="UP000095284">
    <property type="component" value="Unplaced"/>
</dbReference>
<evidence type="ECO:0000313" key="7">
    <source>
        <dbReference type="WBParaSite" id="BXY_1311000.1"/>
    </source>
</evidence>
<dbReference type="PANTHER" id="PTHR48043:SF22">
    <property type="entry name" value="GLUCURONOSYLTRANSFERASE"/>
    <property type="match status" value="1"/>
</dbReference>
<dbReference type="Pfam" id="PF00201">
    <property type="entry name" value="UDPGT"/>
    <property type="match status" value="1"/>
</dbReference>
<dbReference type="SUPFAM" id="SSF53756">
    <property type="entry name" value="UDP-Glycosyltransferase/glycogen phosphorylase"/>
    <property type="match status" value="1"/>
</dbReference>
<proteinExistence type="inferred from homology"/>
<dbReference type="InterPro" id="IPR002213">
    <property type="entry name" value="UDP_glucos_trans"/>
</dbReference>
<keyword evidence="4" id="KW-0808">Transferase</keyword>
<protein>
    <recommendedName>
        <fullName evidence="2">glucuronosyltransferase</fullName>
        <ecNumber evidence="2">2.4.1.17</ecNumber>
    </recommendedName>
</protein>
<evidence type="ECO:0000256" key="3">
    <source>
        <dbReference type="ARBA" id="ARBA00022676"/>
    </source>
</evidence>
<dbReference type="EC" id="2.4.1.17" evidence="2"/>